<evidence type="ECO:0000256" key="5">
    <source>
        <dbReference type="ARBA" id="ARBA00023136"/>
    </source>
</evidence>
<comment type="caution">
    <text evidence="8">The sequence shown here is derived from an EMBL/GenBank/DDBJ whole genome shotgun (WGS) entry which is preliminary data.</text>
</comment>
<sequence length="309" mass="33476">MGWRGWWDALRRTAHEFREDELAARSAALTYYSVMSLFPALLLAIAVLGLAGESVTDAVLDDAQQALPGSAHDVAANAIEELQRTSGGVGSVLAVVGLAWAVWSASGYVRAFIQAANAVYEVPEGRPLWKVTPVRITLTLGLMLLGCAGALVVVVTGGIARRTGDALGLGDAALTAWAFAKWPTLFVLFGVMLALLYWCAPNVRSEGWRWVTPGSLVALVLWMGASALFAVYVANFSHYNQTYGAIGGVMVFLVWLRLSNLAILLGLEFDAELARGRAIAGGLPEEEEPYVHPRDTRKWHPEDYRQFAE</sequence>
<gene>
    <name evidence="8" type="ORF">AB0C36_28910</name>
</gene>
<comment type="subcellular location">
    <subcellularLocation>
        <location evidence="1">Cell membrane</location>
        <topology evidence="1">Multi-pass membrane protein</topology>
    </subcellularLocation>
</comment>
<reference evidence="8 9" key="1">
    <citation type="submission" date="2024-06" db="EMBL/GenBank/DDBJ databases">
        <title>The Natural Products Discovery Center: Release of the First 8490 Sequenced Strains for Exploring Actinobacteria Biosynthetic Diversity.</title>
        <authorList>
            <person name="Kalkreuter E."/>
            <person name="Kautsar S.A."/>
            <person name="Yang D."/>
            <person name="Bader C.D."/>
            <person name="Teijaro C.N."/>
            <person name="Fluegel L."/>
            <person name="Davis C.M."/>
            <person name="Simpson J.R."/>
            <person name="Lauterbach L."/>
            <person name="Steele A.D."/>
            <person name="Gui C."/>
            <person name="Meng S."/>
            <person name="Li G."/>
            <person name="Viehrig K."/>
            <person name="Ye F."/>
            <person name="Su P."/>
            <person name="Kiefer A.F."/>
            <person name="Nichols A."/>
            <person name="Cepeda A.J."/>
            <person name="Yan W."/>
            <person name="Fan B."/>
            <person name="Jiang Y."/>
            <person name="Adhikari A."/>
            <person name="Zheng C.-J."/>
            <person name="Schuster L."/>
            <person name="Cowan T.M."/>
            <person name="Smanski M.J."/>
            <person name="Chevrette M.G."/>
            <person name="De Carvalho L.P.S."/>
            <person name="Shen B."/>
        </authorList>
    </citation>
    <scope>NUCLEOTIDE SEQUENCE [LARGE SCALE GENOMIC DNA]</scope>
    <source>
        <strain evidence="8 9">NPDC048946</strain>
    </source>
</reference>
<keyword evidence="3 7" id="KW-0812">Transmembrane</keyword>
<protein>
    <submittedName>
        <fullName evidence="8">YihY/virulence factor BrkB family protein</fullName>
    </submittedName>
</protein>
<feature type="region of interest" description="Disordered" evidence="6">
    <location>
        <begin position="287"/>
        <end position="309"/>
    </location>
</feature>
<feature type="compositionally biased region" description="Basic and acidic residues" evidence="6">
    <location>
        <begin position="289"/>
        <end position="309"/>
    </location>
</feature>
<evidence type="ECO:0000313" key="8">
    <source>
        <dbReference type="EMBL" id="MEU8137519.1"/>
    </source>
</evidence>
<dbReference type="RefSeq" id="WP_358359535.1">
    <property type="nucleotide sequence ID" value="NZ_JBEZFP010000091.1"/>
</dbReference>
<evidence type="ECO:0000256" key="2">
    <source>
        <dbReference type="ARBA" id="ARBA00022475"/>
    </source>
</evidence>
<keyword evidence="2" id="KW-1003">Cell membrane</keyword>
<dbReference type="Pfam" id="PF03631">
    <property type="entry name" value="Virul_fac_BrkB"/>
    <property type="match status" value="1"/>
</dbReference>
<feature type="transmembrane region" description="Helical" evidence="7">
    <location>
        <begin position="28"/>
        <end position="51"/>
    </location>
</feature>
<feature type="transmembrane region" description="Helical" evidence="7">
    <location>
        <begin position="92"/>
        <end position="113"/>
    </location>
</feature>
<feature type="transmembrane region" description="Helical" evidence="7">
    <location>
        <begin position="245"/>
        <end position="267"/>
    </location>
</feature>
<organism evidence="8 9">
    <name type="scientific">Streptodolium elevatio</name>
    <dbReference type="NCBI Taxonomy" id="3157996"/>
    <lineage>
        <taxon>Bacteria</taxon>
        <taxon>Bacillati</taxon>
        <taxon>Actinomycetota</taxon>
        <taxon>Actinomycetes</taxon>
        <taxon>Kitasatosporales</taxon>
        <taxon>Streptomycetaceae</taxon>
        <taxon>Streptodolium</taxon>
    </lineage>
</organism>
<feature type="transmembrane region" description="Helical" evidence="7">
    <location>
        <begin position="134"/>
        <end position="159"/>
    </location>
</feature>
<feature type="transmembrane region" description="Helical" evidence="7">
    <location>
        <begin position="210"/>
        <end position="233"/>
    </location>
</feature>
<dbReference type="PANTHER" id="PTHR30213">
    <property type="entry name" value="INNER MEMBRANE PROTEIN YHJD"/>
    <property type="match status" value="1"/>
</dbReference>
<dbReference type="EMBL" id="JBEZFP010000091">
    <property type="protein sequence ID" value="MEU8137519.1"/>
    <property type="molecule type" value="Genomic_DNA"/>
</dbReference>
<keyword evidence="5 7" id="KW-0472">Membrane</keyword>
<evidence type="ECO:0000256" key="1">
    <source>
        <dbReference type="ARBA" id="ARBA00004651"/>
    </source>
</evidence>
<evidence type="ECO:0000313" key="9">
    <source>
        <dbReference type="Proteomes" id="UP001551482"/>
    </source>
</evidence>
<evidence type="ECO:0000256" key="4">
    <source>
        <dbReference type="ARBA" id="ARBA00022989"/>
    </source>
</evidence>
<keyword evidence="9" id="KW-1185">Reference proteome</keyword>
<evidence type="ECO:0000256" key="6">
    <source>
        <dbReference type="SAM" id="MobiDB-lite"/>
    </source>
</evidence>
<dbReference type="NCBIfam" id="TIGR00765">
    <property type="entry name" value="yihY_not_rbn"/>
    <property type="match status" value="1"/>
</dbReference>
<evidence type="ECO:0000256" key="3">
    <source>
        <dbReference type="ARBA" id="ARBA00022692"/>
    </source>
</evidence>
<dbReference type="InterPro" id="IPR017039">
    <property type="entry name" value="Virul_fac_BrkB"/>
</dbReference>
<accession>A0ABV3DP31</accession>
<name>A0ABV3DP31_9ACTN</name>
<proteinExistence type="predicted"/>
<keyword evidence="4 7" id="KW-1133">Transmembrane helix</keyword>
<evidence type="ECO:0000256" key="7">
    <source>
        <dbReference type="SAM" id="Phobius"/>
    </source>
</evidence>
<feature type="transmembrane region" description="Helical" evidence="7">
    <location>
        <begin position="179"/>
        <end position="198"/>
    </location>
</feature>
<dbReference type="Proteomes" id="UP001551482">
    <property type="component" value="Unassembled WGS sequence"/>
</dbReference>
<dbReference type="PIRSF" id="PIRSF035875">
    <property type="entry name" value="RNase_BN"/>
    <property type="match status" value="1"/>
</dbReference>
<dbReference type="PANTHER" id="PTHR30213:SF0">
    <property type="entry name" value="UPF0761 MEMBRANE PROTEIN YIHY"/>
    <property type="match status" value="1"/>
</dbReference>